<dbReference type="SUPFAM" id="SSF56655">
    <property type="entry name" value="Carbohydrate phosphatase"/>
    <property type="match status" value="1"/>
</dbReference>
<comment type="catalytic activity">
    <reaction evidence="1">
        <text>beta-D-fructose 1,6-bisphosphate + H2O = beta-D-fructose 6-phosphate + phosphate</text>
        <dbReference type="Rhea" id="RHEA:11064"/>
        <dbReference type="ChEBI" id="CHEBI:15377"/>
        <dbReference type="ChEBI" id="CHEBI:32966"/>
        <dbReference type="ChEBI" id="CHEBI:43474"/>
        <dbReference type="ChEBI" id="CHEBI:57634"/>
        <dbReference type="EC" id="3.1.3.11"/>
    </reaction>
</comment>
<dbReference type="GO" id="GO:0030388">
    <property type="term" value="P:fructose 1,6-bisphosphate metabolic process"/>
    <property type="evidence" value="ECO:0007669"/>
    <property type="project" value="TreeGrafter"/>
</dbReference>
<dbReference type="FunFam" id="3.30.540.10:FF:000002">
    <property type="entry name" value="Fructose-1,6-bisphosphatase class 1"/>
    <property type="match status" value="1"/>
</dbReference>
<keyword evidence="9" id="KW-0460">Magnesium</keyword>
<dbReference type="EMBL" id="HG671088">
    <property type="protein sequence ID" value="CDI79810.1"/>
    <property type="molecule type" value="Genomic_DNA"/>
</dbReference>
<dbReference type="Gene3D" id="3.40.190.80">
    <property type="match status" value="1"/>
</dbReference>
<dbReference type="Pfam" id="PF00316">
    <property type="entry name" value="FBPase"/>
    <property type="match status" value="1"/>
</dbReference>
<evidence type="ECO:0000256" key="3">
    <source>
        <dbReference type="ARBA" id="ARBA00005215"/>
    </source>
</evidence>
<evidence type="ECO:0000259" key="13">
    <source>
        <dbReference type="Pfam" id="PF18913"/>
    </source>
</evidence>
<dbReference type="InterPro" id="IPR000146">
    <property type="entry name" value="FBPase_class-1"/>
</dbReference>
<dbReference type="PIRSF" id="PIRSF500210">
    <property type="entry name" value="FBPtase"/>
    <property type="match status" value="1"/>
</dbReference>
<gene>
    <name evidence="14" type="ORF">EAH_00012410</name>
</gene>
<evidence type="ECO:0000256" key="1">
    <source>
        <dbReference type="ARBA" id="ARBA00001273"/>
    </source>
</evidence>
<dbReference type="HAMAP" id="MF_01855">
    <property type="entry name" value="FBPase_class1"/>
    <property type="match status" value="1"/>
</dbReference>
<dbReference type="GO" id="GO:0005829">
    <property type="term" value="C:cytosol"/>
    <property type="evidence" value="ECO:0007669"/>
    <property type="project" value="TreeGrafter"/>
</dbReference>
<dbReference type="RefSeq" id="XP_013250127.1">
    <property type="nucleotide sequence ID" value="XM_013394673.1"/>
</dbReference>
<dbReference type="AlphaFoldDB" id="U6GI15"/>
<keyword evidence="10 11" id="KW-0119">Carbohydrate metabolism</keyword>
<dbReference type="PRINTS" id="PR00115">
    <property type="entry name" value="F16BPHPHTASE"/>
</dbReference>
<keyword evidence="15" id="KW-1185">Reference proteome</keyword>
<dbReference type="NCBIfam" id="NF006779">
    <property type="entry name" value="PRK09293.1-3"/>
    <property type="match status" value="1"/>
</dbReference>
<dbReference type="OrthoDB" id="10256725at2759"/>
<dbReference type="FunFam" id="3.40.190.80:FF:000001">
    <property type="entry name" value="Fructose-1,6-bisphosphatase class 1"/>
    <property type="match status" value="1"/>
</dbReference>
<keyword evidence="6" id="KW-0963">Cytoplasm</keyword>
<organism evidence="14 15">
    <name type="scientific">Eimeria acervulina</name>
    <name type="common">Coccidian parasite</name>
    <dbReference type="NCBI Taxonomy" id="5801"/>
    <lineage>
        <taxon>Eukaryota</taxon>
        <taxon>Sar</taxon>
        <taxon>Alveolata</taxon>
        <taxon>Apicomplexa</taxon>
        <taxon>Conoidasida</taxon>
        <taxon>Coccidia</taxon>
        <taxon>Eucoccidiorida</taxon>
        <taxon>Eimeriorina</taxon>
        <taxon>Eimeriidae</taxon>
        <taxon>Eimeria</taxon>
    </lineage>
</organism>
<dbReference type="InterPro" id="IPR033391">
    <property type="entry name" value="FBPase_N"/>
</dbReference>
<evidence type="ECO:0000313" key="14">
    <source>
        <dbReference type="EMBL" id="CDI79810.1"/>
    </source>
</evidence>
<dbReference type="InterPro" id="IPR028343">
    <property type="entry name" value="FBPtase"/>
</dbReference>
<feature type="domain" description="Fructose-1-6-bisphosphatase class 1 C-terminal" evidence="13">
    <location>
        <begin position="204"/>
        <end position="330"/>
    </location>
</feature>
<dbReference type="InterPro" id="IPR020548">
    <property type="entry name" value="Fructose_bisphosphatase_AS"/>
</dbReference>
<reference evidence="14" key="1">
    <citation type="submission" date="2013-10" db="EMBL/GenBank/DDBJ databases">
        <title>Genomic analysis of the causative agents of coccidiosis in chickens.</title>
        <authorList>
            <person name="Reid A.J."/>
            <person name="Blake D."/>
            <person name="Billington K."/>
            <person name="Browne H."/>
            <person name="Dunn M."/>
            <person name="Hung S."/>
            <person name="Kawahara F."/>
            <person name="Miranda-Saavedra D."/>
            <person name="Mourier T."/>
            <person name="Nagra H."/>
            <person name="Otto T.D."/>
            <person name="Rawlings N."/>
            <person name="Sanchez A."/>
            <person name="Sanders M."/>
            <person name="Subramaniam C."/>
            <person name="Tay Y."/>
            <person name="Dear P."/>
            <person name="Doerig C."/>
            <person name="Gruber A."/>
            <person name="Parkinson J."/>
            <person name="Shirley M."/>
            <person name="Wan K.L."/>
            <person name="Berriman M."/>
            <person name="Tomley F."/>
            <person name="Pain A."/>
        </authorList>
    </citation>
    <scope>NUCLEOTIDE SEQUENCE</scope>
    <source>
        <strain evidence="14">Houghton</strain>
    </source>
</reference>
<dbReference type="GO" id="GO:0046872">
    <property type="term" value="F:metal ion binding"/>
    <property type="evidence" value="ECO:0007669"/>
    <property type="project" value="UniProtKB-KW"/>
</dbReference>
<dbReference type="PROSITE" id="PS00124">
    <property type="entry name" value="FBPASE"/>
    <property type="match status" value="1"/>
</dbReference>
<dbReference type="GO" id="GO:0005986">
    <property type="term" value="P:sucrose biosynthetic process"/>
    <property type="evidence" value="ECO:0007669"/>
    <property type="project" value="TreeGrafter"/>
</dbReference>
<name>U6GI15_EIMAC</name>
<dbReference type="GO" id="GO:0006002">
    <property type="term" value="P:fructose 6-phosphate metabolic process"/>
    <property type="evidence" value="ECO:0007669"/>
    <property type="project" value="TreeGrafter"/>
</dbReference>
<dbReference type="Proteomes" id="UP000018050">
    <property type="component" value="Unassembled WGS sequence"/>
</dbReference>
<evidence type="ECO:0000256" key="7">
    <source>
        <dbReference type="ARBA" id="ARBA00022723"/>
    </source>
</evidence>
<dbReference type="NCBIfam" id="NF006778">
    <property type="entry name" value="PRK09293.1-1"/>
    <property type="match status" value="1"/>
</dbReference>
<dbReference type="CDD" id="cd00354">
    <property type="entry name" value="FBPase"/>
    <property type="match status" value="1"/>
</dbReference>
<evidence type="ECO:0000256" key="6">
    <source>
        <dbReference type="ARBA" id="ARBA00022490"/>
    </source>
</evidence>
<evidence type="ECO:0000256" key="10">
    <source>
        <dbReference type="ARBA" id="ARBA00023277"/>
    </source>
</evidence>
<proteinExistence type="inferred from homology"/>
<dbReference type="GO" id="GO:0006000">
    <property type="term" value="P:fructose metabolic process"/>
    <property type="evidence" value="ECO:0007669"/>
    <property type="project" value="TreeGrafter"/>
</dbReference>
<dbReference type="OMA" id="YIPENCP"/>
<evidence type="ECO:0000256" key="8">
    <source>
        <dbReference type="ARBA" id="ARBA00022801"/>
    </source>
</evidence>
<dbReference type="GO" id="GO:0006094">
    <property type="term" value="P:gluconeogenesis"/>
    <property type="evidence" value="ECO:0007669"/>
    <property type="project" value="TreeGrafter"/>
</dbReference>
<evidence type="ECO:0000259" key="12">
    <source>
        <dbReference type="Pfam" id="PF00316"/>
    </source>
</evidence>
<dbReference type="PIRSF" id="PIRSF000904">
    <property type="entry name" value="FBPtase_SBPase"/>
    <property type="match status" value="1"/>
</dbReference>
<evidence type="ECO:0000256" key="4">
    <source>
        <dbReference type="ARBA" id="ARBA00010941"/>
    </source>
</evidence>
<evidence type="ECO:0000256" key="11">
    <source>
        <dbReference type="RuleBase" id="RU000508"/>
    </source>
</evidence>
<protein>
    <recommendedName>
        <fullName evidence="5">fructose-bisphosphatase</fullName>
        <ecNumber evidence="5">3.1.3.11</ecNumber>
    </recommendedName>
</protein>
<feature type="domain" description="Fructose-1-6-bisphosphatase class I N-terminal" evidence="12">
    <location>
        <begin position="11"/>
        <end position="199"/>
    </location>
</feature>
<dbReference type="InterPro" id="IPR044015">
    <property type="entry name" value="FBPase_C_dom"/>
</dbReference>
<dbReference type="VEuPathDB" id="ToxoDB:EAH_00012410"/>
<keyword evidence="7" id="KW-0479">Metal-binding</keyword>
<comment type="cofactor">
    <cofactor evidence="2">
        <name>Mg(2+)</name>
        <dbReference type="ChEBI" id="CHEBI:18420"/>
    </cofactor>
</comment>
<dbReference type="GO" id="GO:0042132">
    <property type="term" value="F:fructose 1,6-bisphosphate 1-phosphatase activity"/>
    <property type="evidence" value="ECO:0007669"/>
    <property type="project" value="UniProtKB-EC"/>
</dbReference>
<comment type="similarity">
    <text evidence="4 11">Belongs to the FBPase class 1 family.</text>
</comment>
<keyword evidence="8 11" id="KW-0378">Hydrolase</keyword>
<dbReference type="Pfam" id="PF18913">
    <property type="entry name" value="FBPase_C"/>
    <property type="match status" value="1"/>
</dbReference>
<evidence type="ECO:0000256" key="9">
    <source>
        <dbReference type="ARBA" id="ARBA00022842"/>
    </source>
</evidence>
<reference evidence="14" key="2">
    <citation type="submission" date="2013-10" db="EMBL/GenBank/DDBJ databases">
        <authorList>
            <person name="Aslett M."/>
        </authorList>
    </citation>
    <scope>NUCLEOTIDE SEQUENCE</scope>
    <source>
        <strain evidence="14">Houghton</strain>
    </source>
</reference>
<dbReference type="EC" id="3.1.3.11" evidence="5"/>
<dbReference type="Gene3D" id="3.30.540.10">
    <property type="entry name" value="Fructose-1,6-Bisphosphatase, subunit A, domain 1"/>
    <property type="match status" value="1"/>
</dbReference>
<dbReference type="PANTHER" id="PTHR11556">
    <property type="entry name" value="FRUCTOSE-1,6-BISPHOSPHATASE-RELATED"/>
    <property type="match status" value="1"/>
</dbReference>
<sequence length="346" mass="37877">MPPPSAPIPELGEFIIANKDKLRKKDSEAEMNKLLTAIKLAAKVVNREINMAGLVDILGAAGNQNIQGEDQQKLDVFANRKFIQALVNREVVCGICTEEDDDFIPVNPNCHLVLLMDPLDGSSNIDVNVSVGTIFSIFQRVSPVGQPVEKRDFLQPGKEQLAAGYVLYGSSTMLVMTTGSGVNGFTLDPSLGTFFLSHPNMHFPEKATIYSVNEGNHKAFPDGVKRFIDEVHSGANGQFSLRYIGSLVSDFHRNLLQGGIYMYPPTKKDPKGKLRLLYEANPMALLAEQAGGEATDGFDRILSIIPKDLHQRVPLFVGSSALVQHITQLMNTHSPQCRLHADTLAP</sequence>
<comment type="pathway">
    <text evidence="3">Carbohydrate biosynthesis; Calvin cycle.</text>
</comment>
<evidence type="ECO:0000313" key="15">
    <source>
        <dbReference type="Proteomes" id="UP000018050"/>
    </source>
</evidence>
<dbReference type="PANTHER" id="PTHR11556:SF35">
    <property type="entry name" value="SEDOHEPTULOSE-1,7-BISPHOSPHATASE, CHLOROPLASTIC"/>
    <property type="match status" value="1"/>
</dbReference>
<dbReference type="GeneID" id="25269311"/>
<evidence type="ECO:0000256" key="2">
    <source>
        <dbReference type="ARBA" id="ARBA00001946"/>
    </source>
</evidence>
<accession>U6GI15</accession>
<evidence type="ECO:0000256" key="5">
    <source>
        <dbReference type="ARBA" id="ARBA00013093"/>
    </source>
</evidence>